<organism evidence="1 2">
    <name type="scientific">Temnothorax longispinosus</name>
    <dbReference type="NCBI Taxonomy" id="300112"/>
    <lineage>
        <taxon>Eukaryota</taxon>
        <taxon>Metazoa</taxon>
        <taxon>Ecdysozoa</taxon>
        <taxon>Arthropoda</taxon>
        <taxon>Hexapoda</taxon>
        <taxon>Insecta</taxon>
        <taxon>Pterygota</taxon>
        <taxon>Neoptera</taxon>
        <taxon>Endopterygota</taxon>
        <taxon>Hymenoptera</taxon>
        <taxon>Apocrita</taxon>
        <taxon>Aculeata</taxon>
        <taxon>Formicoidea</taxon>
        <taxon>Formicidae</taxon>
        <taxon>Myrmicinae</taxon>
        <taxon>Temnothorax</taxon>
    </lineage>
</organism>
<protein>
    <submittedName>
        <fullName evidence="1">Uncharacterized protein</fullName>
    </submittedName>
</protein>
<evidence type="ECO:0000313" key="1">
    <source>
        <dbReference type="EMBL" id="TGZ47694.1"/>
    </source>
</evidence>
<evidence type="ECO:0000313" key="2">
    <source>
        <dbReference type="Proteomes" id="UP000310200"/>
    </source>
</evidence>
<dbReference type="Proteomes" id="UP000310200">
    <property type="component" value="Unassembled WGS sequence"/>
</dbReference>
<name>A0A4V6RGG6_9HYME</name>
<proteinExistence type="predicted"/>
<comment type="caution">
    <text evidence="1">The sequence shown here is derived from an EMBL/GenBank/DDBJ whole genome shotgun (WGS) entry which is preliminary data.</text>
</comment>
<dbReference type="AlphaFoldDB" id="A0A4V6RGG6"/>
<keyword evidence="2" id="KW-1185">Reference proteome</keyword>
<gene>
    <name evidence="1" type="ORF">DBV15_06271</name>
</gene>
<reference evidence="1 2" key="1">
    <citation type="journal article" date="2019" name="Philos. Trans. R. Soc. Lond., B, Biol. Sci.">
        <title>Ant behaviour and brain gene expression of defending hosts depend on the ecological success of the intruding social parasite.</title>
        <authorList>
            <person name="Kaur R."/>
            <person name="Stoldt M."/>
            <person name="Jongepier E."/>
            <person name="Feldmeyer B."/>
            <person name="Menzel F."/>
            <person name="Bornberg-Bauer E."/>
            <person name="Foitzik S."/>
        </authorList>
    </citation>
    <scope>NUCLEOTIDE SEQUENCE [LARGE SCALE GENOMIC DNA]</scope>
    <source>
        <tissue evidence="1">Whole body</tissue>
    </source>
</reference>
<accession>A0A4V6RGG6</accession>
<sequence>MTKDLGKLTFALNLFSTTFSFGMNSYLYLDPLEILNSDRYLTQHWHEHVSWYFETNKYGSKMACTGKMANPCSFDVSWRARLKEHRYRCQRLKPLQRGIPISIAIEAEWLLVKIRGLFPREKYDASKFGILELVASGPEGLTEGQAGRRAASISLHTPRRKSADTWSKKIIKTDVGKTSAMRTFTDSRYLTHRPAYTHKED</sequence>
<dbReference type="EMBL" id="QBLH01002716">
    <property type="protein sequence ID" value="TGZ47694.1"/>
    <property type="molecule type" value="Genomic_DNA"/>
</dbReference>